<dbReference type="PANTHER" id="PTHR43900">
    <property type="entry name" value="GLUTATHIONE S-TRANSFERASE RHO"/>
    <property type="match status" value="1"/>
</dbReference>
<proteinExistence type="inferred from homology"/>
<dbReference type="InterPro" id="IPR036282">
    <property type="entry name" value="Glutathione-S-Trfase_C_sf"/>
</dbReference>
<dbReference type="Proteomes" id="UP000326396">
    <property type="component" value="Linkage Group LG7"/>
</dbReference>
<keyword evidence="3" id="KW-0808">Transferase</keyword>
<dbReference type="GO" id="GO:0004364">
    <property type="term" value="F:glutathione transferase activity"/>
    <property type="evidence" value="ECO:0007669"/>
    <property type="project" value="UniProtKB-EC"/>
</dbReference>
<keyword evidence="7" id="KW-1185">Reference proteome</keyword>
<comment type="similarity">
    <text evidence="1">Belongs to the GST superfamily. Phi family.</text>
</comment>
<sequence length="198" mass="22870">MAKPQRCDVGIYARPKWSVHSWRSPGSTLLWTEPIPKGDCTPILIVAPKSRAITRYVSEVYADKGTDLISKDPKKRAIQMVWLEVEGQKFQVVTWQLVLEVYLKPMFGMTTDESVVVEFEKQLEPILDVYEQRLTECKYLCGDTFSLADLHHLPNLQMLMKTKFKRHFDLRPHVSAWASDILSRPSWTKVQAMQSKST</sequence>
<dbReference type="EMBL" id="SZYD01000017">
    <property type="protein sequence ID" value="KAD3068659.1"/>
    <property type="molecule type" value="Genomic_DNA"/>
</dbReference>
<dbReference type="InterPro" id="IPR004046">
    <property type="entry name" value="GST_C"/>
</dbReference>
<comment type="catalytic activity">
    <reaction evidence="4">
        <text>RX + glutathione = an S-substituted glutathione + a halide anion + H(+)</text>
        <dbReference type="Rhea" id="RHEA:16437"/>
        <dbReference type="ChEBI" id="CHEBI:15378"/>
        <dbReference type="ChEBI" id="CHEBI:16042"/>
        <dbReference type="ChEBI" id="CHEBI:17792"/>
        <dbReference type="ChEBI" id="CHEBI:57925"/>
        <dbReference type="ChEBI" id="CHEBI:90779"/>
        <dbReference type="EC" id="2.5.1.18"/>
    </reaction>
</comment>
<dbReference type="PANTHER" id="PTHR43900:SF47">
    <property type="entry name" value="GLUTATHIONE S-TRANSFERASE F6-RELATED"/>
    <property type="match status" value="1"/>
</dbReference>
<dbReference type="GO" id="GO:0005737">
    <property type="term" value="C:cytoplasm"/>
    <property type="evidence" value="ECO:0007669"/>
    <property type="project" value="TreeGrafter"/>
</dbReference>
<dbReference type="GO" id="GO:0043295">
    <property type="term" value="F:glutathione binding"/>
    <property type="evidence" value="ECO:0007669"/>
    <property type="project" value="TreeGrafter"/>
</dbReference>
<dbReference type="FunFam" id="1.20.1050.10:FF:000004">
    <property type="entry name" value="Glutathione S-transferase F2"/>
    <property type="match status" value="1"/>
</dbReference>
<reference evidence="6 7" key="1">
    <citation type="submission" date="2019-05" db="EMBL/GenBank/DDBJ databases">
        <title>Mikania micrantha, genome provides insights into the molecular mechanism of rapid growth.</title>
        <authorList>
            <person name="Liu B."/>
        </authorList>
    </citation>
    <scope>NUCLEOTIDE SEQUENCE [LARGE SCALE GENOMIC DNA]</scope>
    <source>
        <strain evidence="6">NLD-2019</strain>
        <tissue evidence="6">Leaf</tissue>
    </source>
</reference>
<dbReference type="EC" id="2.5.1.18" evidence="2"/>
<dbReference type="GO" id="GO:0006749">
    <property type="term" value="P:glutathione metabolic process"/>
    <property type="evidence" value="ECO:0007669"/>
    <property type="project" value="TreeGrafter"/>
</dbReference>
<dbReference type="PROSITE" id="PS50405">
    <property type="entry name" value="GST_CTER"/>
    <property type="match status" value="1"/>
</dbReference>
<evidence type="ECO:0000313" key="6">
    <source>
        <dbReference type="EMBL" id="KAD3068659.1"/>
    </source>
</evidence>
<dbReference type="SUPFAM" id="SSF47616">
    <property type="entry name" value="GST C-terminal domain-like"/>
    <property type="match status" value="1"/>
</dbReference>
<dbReference type="CDD" id="cd03187">
    <property type="entry name" value="GST_C_Phi"/>
    <property type="match status" value="1"/>
</dbReference>
<gene>
    <name evidence="6" type="ORF">E3N88_36539</name>
</gene>
<organism evidence="6 7">
    <name type="scientific">Mikania micrantha</name>
    <name type="common">bitter vine</name>
    <dbReference type="NCBI Taxonomy" id="192012"/>
    <lineage>
        <taxon>Eukaryota</taxon>
        <taxon>Viridiplantae</taxon>
        <taxon>Streptophyta</taxon>
        <taxon>Embryophyta</taxon>
        <taxon>Tracheophyta</taxon>
        <taxon>Spermatophyta</taxon>
        <taxon>Magnoliopsida</taxon>
        <taxon>eudicotyledons</taxon>
        <taxon>Gunneridae</taxon>
        <taxon>Pentapetalae</taxon>
        <taxon>asterids</taxon>
        <taxon>campanulids</taxon>
        <taxon>Asterales</taxon>
        <taxon>Asteraceae</taxon>
        <taxon>Asteroideae</taxon>
        <taxon>Heliantheae alliance</taxon>
        <taxon>Eupatorieae</taxon>
        <taxon>Mikania</taxon>
    </lineage>
</organism>
<feature type="domain" description="GST C-terminal" evidence="5">
    <location>
        <begin position="72"/>
        <end position="198"/>
    </location>
</feature>
<evidence type="ECO:0000256" key="4">
    <source>
        <dbReference type="ARBA" id="ARBA00047960"/>
    </source>
</evidence>
<protein>
    <recommendedName>
        <fullName evidence="2">glutathione transferase</fullName>
        <ecNumber evidence="2">2.5.1.18</ecNumber>
    </recommendedName>
</protein>
<evidence type="ECO:0000259" key="5">
    <source>
        <dbReference type="PROSITE" id="PS50405"/>
    </source>
</evidence>
<dbReference type="AlphaFoldDB" id="A0A5N6M415"/>
<accession>A0A5N6M415</accession>
<dbReference type="OrthoDB" id="422574at2759"/>
<dbReference type="InterPro" id="IPR034347">
    <property type="entry name" value="GST_Phi_C"/>
</dbReference>
<comment type="caution">
    <text evidence="6">The sequence shown here is derived from an EMBL/GenBank/DDBJ whole genome shotgun (WGS) entry which is preliminary data.</text>
</comment>
<dbReference type="Gene3D" id="1.20.1050.10">
    <property type="match status" value="1"/>
</dbReference>
<evidence type="ECO:0000256" key="3">
    <source>
        <dbReference type="ARBA" id="ARBA00022679"/>
    </source>
</evidence>
<dbReference type="GO" id="GO:0009407">
    <property type="term" value="P:toxin catabolic process"/>
    <property type="evidence" value="ECO:0007669"/>
    <property type="project" value="UniProtKB-ARBA"/>
</dbReference>
<evidence type="ECO:0000256" key="1">
    <source>
        <dbReference type="ARBA" id="ARBA00010128"/>
    </source>
</evidence>
<dbReference type="InterPro" id="IPR010987">
    <property type="entry name" value="Glutathione-S-Trfase_C-like"/>
</dbReference>
<name>A0A5N6M415_9ASTR</name>
<dbReference type="Pfam" id="PF00043">
    <property type="entry name" value="GST_C"/>
    <property type="match status" value="1"/>
</dbReference>
<evidence type="ECO:0000313" key="7">
    <source>
        <dbReference type="Proteomes" id="UP000326396"/>
    </source>
</evidence>
<evidence type="ECO:0000256" key="2">
    <source>
        <dbReference type="ARBA" id="ARBA00012452"/>
    </source>
</evidence>